<feature type="chain" id="PRO_5046448759" evidence="1">
    <location>
        <begin position="20"/>
        <end position="635"/>
    </location>
</feature>
<dbReference type="Gene3D" id="2.30.42.10">
    <property type="match status" value="1"/>
</dbReference>
<name>A0ABZ0B9I6_9SPHN</name>
<dbReference type="Gene3D" id="1.10.390.10">
    <property type="entry name" value="Neutral Protease Domain 2"/>
    <property type="match status" value="1"/>
</dbReference>
<dbReference type="SUPFAM" id="SSF50156">
    <property type="entry name" value="PDZ domain-like"/>
    <property type="match status" value="1"/>
</dbReference>
<dbReference type="Proteomes" id="UP001302249">
    <property type="component" value="Chromosome"/>
</dbReference>
<sequence>MIHRFAFATLLLASTAANAQQISKPNPVPFTDTIPAARDIPYPGTIDIDIDATNTRQGIFSVEQTIPVTQSGPFTLLYPLWIPGHHSPTGPVEKIADLHITANGKEVPWTRDDVDVAAYHLDVPEGARELKVRFKFLSPTASNQGRIMMTPEMLSLQFDKMTLYPAGYYVRGIPVQATVKYPEGWTAVSGLPANDRGSTYTYQKTNYQVLVDSPVIAGEYYKQWELSPKVDLNVVADSPEELEAAPEQIQKHKNLVEQAVKLFGAQHYDQYEFLLTISDYLGGIGLEHHRSSENGVDTGYFTDWENNVGARNLLPHEFTHSWDGKFRRPEALWTPDYRMPMRDDGLWVYEGQDQFWGYVLQARSGLVSKQHTLDAYARIMASYDDKAELGWRPLIDTTNDPIINQRSPRGWYSLQGSEDYYNGGLLVWMGVDSLLREKSNGAKSLDDFARAFFGIKDGDWGEVTYSFQDVVDTLNSIVPYDWATYLNRKLREPGISDPFEGFRRNGYQLVYTDTPSDYQKKLMAGRDYIDASNSIGVSVGSDGDVSSVNWGSPAFEAGLDSASHIVAVNGVEYSNDRLTNAISAAKDDKEPIRLLIEDADHYREVAIDYHDGLRYPHLEKIGQGETGLDRLLAPK</sequence>
<dbReference type="Pfam" id="PF17899">
    <property type="entry name" value="Peptidase_M61_N"/>
    <property type="match status" value="1"/>
</dbReference>
<dbReference type="PROSITE" id="PS50106">
    <property type="entry name" value="PDZ"/>
    <property type="match status" value="1"/>
</dbReference>
<evidence type="ECO:0000313" key="3">
    <source>
        <dbReference type="EMBL" id="WNO53959.1"/>
    </source>
</evidence>
<dbReference type="EMBL" id="CP135076">
    <property type="protein sequence ID" value="WNO53959.1"/>
    <property type="molecule type" value="Genomic_DNA"/>
</dbReference>
<dbReference type="Pfam" id="PF05299">
    <property type="entry name" value="Peptidase_M61"/>
    <property type="match status" value="1"/>
</dbReference>
<dbReference type="PIRSF" id="PIRSF016493">
    <property type="entry name" value="Glycyl_aminpptds"/>
    <property type="match status" value="1"/>
</dbReference>
<proteinExistence type="predicted"/>
<dbReference type="Gene3D" id="2.60.40.3650">
    <property type="match status" value="1"/>
</dbReference>
<keyword evidence="4" id="KW-1185">Reference proteome</keyword>
<evidence type="ECO:0000256" key="1">
    <source>
        <dbReference type="SAM" id="SignalP"/>
    </source>
</evidence>
<dbReference type="InterPro" id="IPR001478">
    <property type="entry name" value="PDZ"/>
</dbReference>
<evidence type="ECO:0000259" key="2">
    <source>
        <dbReference type="PROSITE" id="PS50106"/>
    </source>
</evidence>
<dbReference type="InterPro" id="IPR027268">
    <property type="entry name" value="Peptidase_M4/M1_CTD_sf"/>
</dbReference>
<keyword evidence="1" id="KW-0732">Signal</keyword>
<protein>
    <submittedName>
        <fullName evidence="3">Peptidase M61</fullName>
    </submittedName>
</protein>
<dbReference type="InterPro" id="IPR007963">
    <property type="entry name" value="Peptidase_M61_catalytic"/>
</dbReference>
<feature type="signal peptide" evidence="1">
    <location>
        <begin position="1"/>
        <end position="19"/>
    </location>
</feature>
<dbReference type="InterPro" id="IPR040756">
    <property type="entry name" value="Peptidase_M61_N"/>
</dbReference>
<dbReference type="InterPro" id="IPR024191">
    <property type="entry name" value="Peptidase_M61"/>
</dbReference>
<organism evidence="3 4">
    <name type="scientific">Stakelama saccharophila</name>
    <dbReference type="NCBI Taxonomy" id="3075605"/>
    <lineage>
        <taxon>Bacteria</taxon>
        <taxon>Pseudomonadati</taxon>
        <taxon>Pseudomonadota</taxon>
        <taxon>Alphaproteobacteria</taxon>
        <taxon>Sphingomonadales</taxon>
        <taxon>Sphingomonadaceae</taxon>
        <taxon>Stakelama</taxon>
    </lineage>
</organism>
<gene>
    <name evidence="3" type="ORF">RPR59_01475</name>
</gene>
<feature type="domain" description="PDZ" evidence="2">
    <location>
        <begin position="530"/>
        <end position="600"/>
    </location>
</feature>
<evidence type="ECO:0000313" key="4">
    <source>
        <dbReference type="Proteomes" id="UP001302249"/>
    </source>
</evidence>
<dbReference type="InterPro" id="IPR036034">
    <property type="entry name" value="PDZ_sf"/>
</dbReference>
<accession>A0ABZ0B9I6</accession>
<reference evidence="3 4" key="1">
    <citation type="submission" date="2023-09" db="EMBL/GenBank/DDBJ databases">
        <authorList>
            <person name="Rey-Velasco X."/>
        </authorList>
    </citation>
    <scope>NUCLEOTIDE SEQUENCE [LARGE SCALE GENOMIC DNA]</scope>
    <source>
        <strain evidence="3 4">W311</strain>
    </source>
</reference>
<dbReference type="RefSeq" id="WP_313915935.1">
    <property type="nucleotide sequence ID" value="NZ_CP135076.1"/>
</dbReference>